<dbReference type="EMBL" id="JAQFWQ010000060">
    <property type="protein sequence ID" value="MDA2812856.1"/>
    <property type="molecule type" value="Genomic_DNA"/>
</dbReference>
<sequence>MPGRQELPSTLQRSPRKAQDTWIKAHDSAVEQYGEGEQAHRVAFAALKHTYEKVGDHWERKKSGRGPSDERAADPRAKHKEGSEETAGGVDASAPKRHLYERAQKLGVEGRSKMDKDELVAALEKESRIRTREARER</sequence>
<dbReference type="Gene3D" id="1.10.1740.70">
    <property type="entry name" value="ChaB"/>
    <property type="match status" value="1"/>
</dbReference>
<evidence type="ECO:0000256" key="1">
    <source>
        <dbReference type="SAM" id="MobiDB-lite"/>
    </source>
</evidence>
<reference evidence="2 3" key="1">
    <citation type="submission" date="2023-01" db="EMBL/GenBank/DDBJ databases">
        <title>Draft genome sequence of Nocardiopsis sp. RSe5-2 isolated from halophytes.</title>
        <authorList>
            <person name="Duangmal K."/>
            <person name="Chantavorakit T."/>
        </authorList>
    </citation>
    <scope>NUCLEOTIDE SEQUENCE [LARGE SCALE GENOMIC DNA]</scope>
    <source>
        <strain evidence="2 3">RSe5-2</strain>
    </source>
</reference>
<dbReference type="InterPro" id="IPR037205">
    <property type="entry name" value="ChaB_sf"/>
</dbReference>
<dbReference type="SUPFAM" id="SSF140376">
    <property type="entry name" value="ChaB-like"/>
    <property type="match status" value="1"/>
</dbReference>
<dbReference type="InterPro" id="IPR009317">
    <property type="entry name" value="ChaB"/>
</dbReference>
<feature type="region of interest" description="Disordered" evidence="1">
    <location>
        <begin position="52"/>
        <end position="137"/>
    </location>
</feature>
<gene>
    <name evidence="2" type="ORF">O4J56_19580</name>
</gene>
<accession>A0ABT4U803</accession>
<keyword evidence="3" id="KW-1185">Reference proteome</keyword>
<proteinExistence type="predicted"/>
<evidence type="ECO:0000313" key="2">
    <source>
        <dbReference type="EMBL" id="MDA2812856.1"/>
    </source>
</evidence>
<dbReference type="RefSeq" id="WP_270687554.1">
    <property type="nucleotide sequence ID" value="NZ_JAQFWQ010000060.1"/>
</dbReference>
<feature type="region of interest" description="Disordered" evidence="1">
    <location>
        <begin position="1"/>
        <end position="21"/>
    </location>
</feature>
<organism evidence="2 3">
    <name type="scientific">Nocardiopsis endophytica</name>
    <dbReference type="NCBI Taxonomy" id="3018445"/>
    <lineage>
        <taxon>Bacteria</taxon>
        <taxon>Bacillati</taxon>
        <taxon>Actinomycetota</taxon>
        <taxon>Actinomycetes</taxon>
        <taxon>Streptosporangiales</taxon>
        <taxon>Nocardiopsidaceae</taxon>
        <taxon>Nocardiopsis</taxon>
    </lineage>
</organism>
<evidence type="ECO:0000313" key="3">
    <source>
        <dbReference type="Proteomes" id="UP001527866"/>
    </source>
</evidence>
<feature type="compositionally biased region" description="Basic and acidic residues" evidence="1">
    <location>
        <begin position="52"/>
        <end position="83"/>
    </location>
</feature>
<feature type="compositionally biased region" description="Basic and acidic residues" evidence="1">
    <location>
        <begin position="98"/>
        <end position="137"/>
    </location>
</feature>
<dbReference type="Pfam" id="PF06150">
    <property type="entry name" value="ChaB"/>
    <property type="match status" value="1"/>
</dbReference>
<comment type="caution">
    <text evidence="2">The sequence shown here is derived from an EMBL/GenBank/DDBJ whole genome shotgun (WGS) entry which is preliminary data.</text>
</comment>
<protein>
    <submittedName>
        <fullName evidence="2">ChaB family protein</fullName>
    </submittedName>
</protein>
<name>A0ABT4U803_9ACTN</name>
<dbReference type="Proteomes" id="UP001527866">
    <property type="component" value="Unassembled WGS sequence"/>
</dbReference>